<sequence>MKRIIIVTLLIIVTVFIFLLYSSVGSTDKIYTKAIIQNIEDLETTNFRDYDSVELVPSDLYKADDIKRLFQGEQYRAAWSAKVKVPIVFLDTLKGGMTILKEGGGKQTHSLKLKGADSVTYTLRSVNKDAEKLIPEFLKTLNLENIVVDGISAQHPFAAILVAELAEKANVLHTSPQMVFVPKQPKLKQFNEDYGNRLYLLEYETESDINYTKYNDIVEIVETDDLQEMKLELKDSLHVDIPALVRSRLFDMLIGDWDRHTKQWGWAVQKKDSIYKAIPIAGDRDNAFFHLEGIIPLILSRKEVVTELRPFDEDIDYMEGYVYPFDRYFLLNTPKDFFIQEANALQELLTDAALEESLNVWPQHIRDLDADDILGKIKSRRNDLKAYALKFHNIIQDQGKVTEPLNGSDDISLPKELLSCFECYQ</sequence>
<dbReference type="EMBL" id="WJYA01000002">
    <property type="protein sequence ID" value="MTE25459.1"/>
    <property type="molecule type" value="Genomic_DNA"/>
</dbReference>
<protein>
    <submittedName>
        <fullName evidence="1">Uncharacterized protein</fullName>
    </submittedName>
</protein>
<accession>A0A7K1GC70</accession>
<reference evidence="1 2" key="1">
    <citation type="submission" date="2019-11" db="EMBL/GenBank/DDBJ databases">
        <title>Winogradskyella ouciana sp. nov., isolated from the hadal seawater of the Mariana Trench.</title>
        <authorList>
            <person name="Liu R."/>
        </authorList>
    </citation>
    <scope>NUCLEOTIDE SEQUENCE [LARGE SCALE GENOMIC DNA]</scope>
    <source>
        <strain evidence="1 2">ZXX205</strain>
    </source>
</reference>
<organism evidence="1 2">
    <name type="scientific">Winogradskyella ouciana</name>
    <dbReference type="NCBI Taxonomy" id="2608631"/>
    <lineage>
        <taxon>Bacteria</taxon>
        <taxon>Pseudomonadati</taxon>
        <taxon>Bacteroidota</taxon>
        <taxon>Flavobacteriia</taxon>
        <taxon>Flavobacteriales</taxon>
        <taxon>Flavobacteriaceae</taxon>
        <taxon>Winogradskyella</taxon>
    </lineage>
</organism>
<dbReference type="AlphaFoldDB" id="A0A7K1GC70"/>
<evidence type="ECO:0000313" key="1">
    <source>
        <dbReference type="EMBL" id="MTE25459.1"/>
    </source>
</evidence>
<name>A0A7K1GC70_9FLAO</name>
<proteinExistence type="predicted"/>
<comment type="caution">
    <text evidence="1">The sequence shown here is derived from an EMBL/GenBank/DDBJ whole genome shotgun (WGS) entry which is preliminary data.</text>
</comment>
<evidence type="ECO:0000313" key="2">
    <source>
        <dbReference type="Proteomes" id="UP000447545"/>
    </source>
</evidence>
<dbReference type="Proteomes" id="UP000447545">
    <property type="component" value="Unassembled WGS sequence"/>
</dbReference>
<gene>
    <name evidence="1" type="ORF">F1003_00820</name>
</gene>
<keyword evidence="2" id="KW-1185">Reference proteome</keyword>